<feature type="signal peptide" evidence="5">
    <location>
        <begin position="1"/>
        <end position="23"/>
    </location>
</feature>
<evidence type="ECO:0000256" key="2">
    <source>
        <dbReference type="ARBA" id="ARBA00022670"/>
    </source>
</evidence>
<keyword evidence="3" id="KW-0378">Hydrolase</keyword>
<keyword evidence="5" id="KW-0732">Signal</keyword>
<dbReference type="GO" id="GO:0006508">
    <property type="term" value="P:proteolysis"/>
    <property type="evidence" value="ECO:0007669"/>
    <property type="project" value="UniProtKB-KW"/>
</dbReference>
<organism evidence="8 9">
    <name type="scientific">Paenibacillus foliorum</name>
    <dbReference type="NCBI Taxonomy" id="2654974"/>
    <lineage>
        <taxon>Bacteria</taxon>
        <taxon>Bacillati</taxon>
        <taxon>Bacillota</taxon>
        <taxon>Bacilli</taxon>
        <taxon>Bacillales</taxon>
        <taxon>Paenibacillaceae</taxon>
        <taxon>Paenibacillus</taxon>
    </lineage>
</organism>
<keyword evidence="9" id="KW-1185">Reference proteome</keyword>
<dbReference type="SMART" id="SM00287">
    <property type="entry name" value="SH3b"/>
    <property type="match status" value="3"/>
</dbReference>
<dbReference type="GO" id="GO:0008234">
    <property type="term" value="F:cysteine-type peptidase activity"/>
    <property type="evidence" value="ECO:0007669"/>
    <property type="project" value="UniProtKB-KW"/>
</dbReference>
<evidence type="ECO:0000313" key="8">
    <source>
        <dbReference type="EMBL" id="NOU93887.1"/>
    </source>
</evidence>
<feature type="chain" id="PRO_5038802648" evidence="5">
    <location>
        <begin position="24"/>
        <end position="400"/>
    </location>
</feature>
<evidence type="ECO:0000259" key="7">
    <source>
        <dbReference type="PROSITE" id="PS51935"/>
    </source>
</evidence>
<evidence type="ECO:0000256" key="1">
    <source>
        <dbReference type="ARBA" id="ARBA00007074"/>
    </source>
</evidence>
<dbReference type="PROSITE" id="PS51935">
    <property type="entry name" value="NLPC_P60"/>
    <property type="match status" value="1"/>
</dbReference>
<dbReference type="Pfam" id="PF00877">
    <property type="entry name" value="NLPC_P60"/>
    <property type="match status" value="1"/>
</dbReference>
<dbReference type="RefSeq" id="WP_171652094.1">
    <property type="nucleotide sequence ID" value="NZ_WHOD01000051.1"/>
</dbReference>
<dbReference type="InterPro" id="IPR038765">
    <property type="entry name" value="Papain-like_cys_pep_sf"/>
</dbReference>
<name>A0A972GU62_9BACL</name>
<sequence>MKKKLLALLICSAITLSTVPYHALAYTVDVQKVKIVQSVNFRAEPSTSGARIRYLQPGELLDIVSTPSSNWLQVRDSKGTVGYVSSSPTYIQLTTVNVTPEPNGEILSSVSFRTGPSTDASRIRFLQKGEPVWVLEKVNSYWYKVGDKNNVIGYVSTGSQYIATTYGVIEEPIEDLFPSPPNATIVSSVSFRTGPDTNAGRIRYLPKGEEVLVLDKPNEYWYNIQDKNGVSGFVSTSSKYITTTYVEPYKQMNPTVAAQKAIDAGMKYLGTPYEFGSSRSDTSTFDCSDFVRQSYLDGIGQLLPGDSRSQSAYVKAVGKTSSDWNKLKKGDLLFFMSYKGYSASSYSGINKSTETVTHVGIYLGDGKMLHTYSQESGGVRVDSIAGTQWELRFLHGGSTY</sequence>
<evidence type="ECO:0000313" key="9">
    <source>
        <dbReference type="Proteomes" id="UP000641588"/>
    </source>
</evidence>
<dbReference type="SUPFAM" id="SSF54001">
    <property type="entry name" value="Cysteine proteinases"/>
    <property type="match status" value="1"/>
</dbReference>
<dbReference type="InterPro" id="IPR003646">
    <property type="entry name" value="SH3-like_bac-type"/>
</dbReference>
<evidence type="ECO:0000259" key="6">
    <source>
        <dbReference type="PROSITE" id="PS51781"/>
    </source>
</evidence>
<dbReference type="Gene3D" id="2.30.30.40">
    <property type="entry name" value="SH3 Domains"/>
    <property type="match status" value="3"/>
</dbReference>
<comment type="caution">
    <text evidence="8">The sequence shown here is derived from an EMBL/GenBank/DDBJ whole genome shotgun (WGS) entry which is preliminary data.</text>
</comment>
<evidence type="ECO:0000256" key="4">
    <source>
        <dbReference type="ARBA" id="ARBA00022807"/>
    </source>
</evidence>
<dbReference type="AlphaFoldDB" id="A0A972GU62"/>
<accession>A0A972GU62</accession>
<feature type="domain" description="NlpC/P60" evidence="7">
    <location>
        <begin position="255"/>
        <end position="400"/>
    </location>
</feature>
<proteinExistence type="inferred from homology"/>
<keyword evidence="4" id="KW-0788">Thiol protease</keyword>
<comment type="similarity">
    <text evidence="1">Belongs to the peptidase C40 family.</text>
</comment>
<dbReference type="Pfam" id="PF08239">
    <property type="entry name" value="SH3_3"/>
    <property type="match status" value="3"/>
</dbReference>
<protein>
    <submittedName>
        <fullName evidence="8">SH3 domain-containing protein</fullName>
    </submittedName>
</protein>
<dbReference type="Gene3D" id="3.90.1720.10">
    <property type="entry name" value="endopeptidase domain like (from Nostoc punctiforme)"/>
    <property type="match status" value="1"/>
</dbReference>
<dbReference type="InterPro" id="IPR000064">
    <property type="entry name" value="NLP_P60_dom"/>
</dbReference>
<gene>
    <name evidence="8" type="ORF">GC093_11710</name>
</gene>
<dbReference type="EMBL" id="WHOD01000051">
    <property type="protein sequence ID" value="NOU93887.1"/>
    <property type="molecule type" value="Genomic_DNA"/>
</dbReference>
<keyword evidence="2" id="KW-0645">Protease</keyword>
<dbReference type="Proteomes" id="UP000641588">
    <property type="component" value="Unassembled WGS sequence"/>
</dbReference>
<dbReference type="PROSITE" id="PS51781">
    <property type="entry name" value="SH3B"/>
    <property type="match status" value="2"/>
</dbReference>
<evidence type="ECO:0000256" key="3">
    <source>
        <dbReference type="ARBA" id="ARBA00022801"/>
    </source>
</evidence>
<dbReference type="InterPro" id="IPR052354">
    <property type="entry name" value="Cell_Wall_Dynamics_Protein"/>
</dbReference>
<reference evidence="8" key="1">
    <citation type="submission" date="2019-10" db="EMBL/GenBank/DDBJ databases">
        <title>Description of Paenibacillus glebae sp. nov.</title>
        <authorList>
            <person name="Carlier A."/>
            <person name="Qi S."/>
        </authorList>
    </citation>
    <scope>NUCLEOTIDE SEQUENCE</scope>
    <source>
        <strain evidence="8">LMG 31456</strain>
    </source>
</reference>
<feature type="domain" description="SH3b" evidence="6">
    <location>
        <begin position="180"/>
        <end position="245"/>
    </location>
</feature>
<feature type="domain" description="SH3b" evidence="6">
    <location>
        <begin position="93"/>
        <end position="166"/>
    </location>
</feature>
<dbReference type="PANTHER" id="PTHR34408">
    <property type="entry name" value="FAMILY PROTEIN, PUTATIVE-RELATED"/>
    <property type="match status" value="1"/>
</dbReference>
<evidence type="ECO:0000256" key="5">
    <source>
        <dbReference type="SAM" id="SignalP"/>
    </source>
</evidence>
<dbReference type="PANTHER" id="PTHR34408:SF1">
    <property type="entry name" value="GLYCOSYL HYDROLASE FAMILY 19 DOMAIN-CONTAINING PROTEIN HI_1415"/>
    <property type="match status" value="1"/>
</dbReference>